<evidence type="ECO:0000313" key="1">
    <source>
        <dbReference type="EMBL" id="KRX31697.1"/>
    </source>
</evidence>
<keyword evidence="2" id="KW-1185">Reference proteome</keyword>
<evidence type="ECO:0000313" key="2">
    <source>
        <dbReference type="Proteomes" id="UP000055048"/>
    </source>
</evidence>
<organism evidence="1 2">
    <name type="scientific">Trichinella murrelli</name>
    <dbReference type="NCBI Taxonomy" id="144512"/>
    <lineage>
        <taxon>Eukaryota</taxon>
        <taxon>Metazoa</taxon>
        <taxon>Ecdysozoa</taxon>
        <taxon>Nematoda</taxon>
        <taxon>Enoplea</taxon>
        <taxon>Dorylaimia</taxon>
        <taxon>Trichinellida</taxon>
        <taxon>Trichinellidae</taxon>
        <taxon>Trichinella</taxon>
    </lineage>
</organism>
<comment type="caution">
    <text evidence="1">The sequence shown here is derived from an EMBL/GenBank/DDBJ whole genome shotgun (WGS) entry which is preliminary data.</text>
</comment>
<reference evidence="1 2" key="1">
    <citation type="submission" date="2015-01" db="EMBL/GenBank/DDBJ databases">
        <title>Evolution of Trichinella species and genotypes.</title>
        <authorList>
            <person name="Korhonen P.K."/>
            <person name="Edoardo P."/>
            <person name="Giuseppe L.R."/>
            <person name="Gasser R.B."/>
        </authorList>
    </citation>
    <scope>NUCLEOTIDE SEQUENCE [LARGE SCALE GENOMIC DNA]</scope>
    <source>
        <strain evidence="1">ISS417</strain>
    </source>
</reference>
<protein>
    <submittedName>
        <fullName evidence="1">Uncharacterized protein</fullName>
    </submittedName>
</protein>
<sequence length="31" mass="3500">MGISSNFSTYLHIGKVQILLESRTLFGVYKP</sequence>
<gene>
    <name evidence="1" type="ORF">T05_15891</name>
</gene>
<dbReference type="AlphaFoldDB" id="A0A0V0SY76"/>
<dbReference type="Proteomes" id="UP000055048">
    <property type="component" value="Unassembled WGS sequence"/>
</dbReference>
<name>A0A0V0SY76_9BILA</name>
<dbReference type="EMBL" id="JYDJ01001627">
    <property type="protein sequence ID" value="KRX31697.1"/>
    <property type="molecule type" value="Genomic_DNA"/>
</dbReference>
<proteinExistence type="predicted"/>
<accession>A0A0V0SY76</accession>